<comment type="similarity">
    <text evidence="2 6">Belongs to the acyl-CoA dehydrogenase family.</text>
</comment>
<dbReference type="InterPro" id="IPR046373">
    <property type="entry name" value="Acyl-CoA_Oxase/DH_mid-dom_sf"/>
</dbReference>
<evidence type="ECO:0000259" key="9">
    <source>
        <dbReference type="Pfam" id="PF02771"/>
    </source>
</evidence>
<dbReference type="SUPFAM" id="SSF47203">
    <property type="entry name" value="Acyl-CoA dehydrogenase C-terminal domain-like"/>
    <property type="match status" value="1"/>
</dbReference>
<sequence>MVEFRLSAEHRGFVDWARAAATERLAPLARHDGRVNRPLLRAMGDAGLVRAAFGGTGDQPRDAAALQLCLLRETLAQVSAEAETALALQGLGSYPILQSGRPECAARWIPRVVSGEAVAAFALSEPDAGSDAAALKLRAERDGPGWRLTGEKMWISNAPDADVYSVFARTTPDARAKGVTAFAVPGDAAGLSGEPLDMLSPHPIGRLVFDGVCVGPEALLGEVDGGFAVAMRTLDLFRPSVGAFAVGMAQSALDATVAYVRTREVHGGPLARQQAVAHRVADLATELEAARLLVYAAAAAYDAGDQPRDQRRRSAMAKLFATEAAQRIVDGCVQLHGAVALRGGHLLEQLYRDVRSLRIYEGASEIQRTIIARDLIDLDANG</sequence>
<protein>
    <submittedName>
        <fullName evidence="10">Acyl-CoA dehydrogenase</fullName>
    </submittedName>
</protein>
<dbReference type="Pfam" id="PF02770">
    <property type="entry name" value="Acyl-CoA_dh_M"/>
    <property type="match status" value="1"/>
</dbReference>
<dbReference type="Gene3D" id="2.40.110.10">
    <property type="entry name" value="Butyryl-CoA Dehydrogenase, subunit A, domain 2"/>
    <property type="match status" value="1"/>
</dbReference>
<dbReference type="InterPro" id="IPR009075">
    <property type="entry name" value="AcylCo_DH/oxidase_C"/>
</dbReference>
<accession>A0A239GKW5</accession>
<dbReference type="FunFam" id="1.20.140.10:FF:000001">
    <property type="entry name" value="Acyl-CoA dehydrogenase"/>
    <property type="match status" value="1"/>
</dbReference>
<dbReference type="EMBL" id="FZPH01000001">
    <property type="protein sequence ID" value="SNS69780.1"/>
    <property type="molecule type" value="Genomic_DNA"/>
</dbReference>
<proteinExistence type="inferred from homology"/>
<dbReference type="Pfam" id="PF00441">
    <property type="entry name" value="Acyl-CoA_dh_1"/>
    <property type="match status" value="1"/>
</dbReference>
<evidence type="ECO:0000256" key="6">
    <source>
        <dbReference type="RuleBase" id="RU362125"/>
    </source>
</evidence>
<feature type="domain" description="Acyl-CoA dehydrogenase/oxidase C-terminal" evidence="7">
    <location>
        <begin position="225"/>
        <end position="375"/>
    </location>
</feature>
<dbReference type="InterPro" id="IPR006091">
    <property type="entry name" value="Acyl-CoA_Oxase/DH_mid-dom"/>
</dbReference>
<name>A0A239GKW5_9ACTN</name>
<dbReference type="InterPro" id="IPR009100">
    <property type="entry name" value="AcylCoA_DH/oxidase_NM_dom_sf"/>
</dbReference>
<dbReference type="Gene3D" id="1.10.540.10">
    <property type="entry name" value="Acyl-CoA dehydrogenase/oxidase, N-terminal domain"/>
    <property type="match status" value="1"/>
</dbReference>
<comment type="cofactor">
    <cofactor evidence="1 6">
        <name>FAD</name>
        <dbReference type="ChEBI" id="CHEBI:57692"/>
    </cofactor>
</comment>
<dbReference type="InterPro" id="IPR006089">
    <property type="entry name" value="Acyl-CoA_DH_CS"/>
</dbReference>
<evidence type="ECO:0000259" key="8">
    <source>
        <dbReference type="Pfam" id="PF02770"/>
    </source>
</evidence>
<dbReference type="GO" id="GO:0003995">
    <property type="term" value="F:acyl-CoA dehydrogenase activity"/>
    <property type="evidence" value="ECO:0007669"/>
    <property type="project" value="InterPro"/>
</dbReference>
<reference evidence="10 11" key="1">
    <citation type="submission" date="2017-06" db="EMBL/GenBank/DDBJ databases">
        <authorList>
            <person name="Kim H.J."/>
            <person name="Triplett B.A."/>
        </authorList>
    </citation>
    <scope>NUCLEOTIDE SEQUENCE [LARGE SCALE GENOMIC DNA]</scope>
    <source>
        <strain evidence="10 11">CGMCC 4.5593</strain>
    </source>
</reference>
<feature type="domain" description="Acyl-CoA dehydrogenase/oxidase N-terminal" evidence="9">
    <location>
        <begin position="7"/>
        <end position="116"/>
    </location>
</feature>
<dbReference type="GO" id="GO:0050660">
    <property type="term" value="F:flavin adenine dinucleotide binding"/>
    <property type="evidence" value="ECO:0007669"/>
    <property type="project" value="InterPro"/>
</dbReference>
<dbReference type="RefSeq" id="WP_089244072.1">
    <property type="nucleotide sequence ID" value="NZ_FZPH01000001.1"/>
</dbReference>
<dbReference type="PANTHER" id="PTHR43884">
    <property type="entry name" value="ACYL-COA DEHYDROGENASE"/>
    <property type="match status" value="1"/>
</dbReference>
<gene>
    <name evidence="10" type="ORF">SAMN05421812_101456</name>
</gene>
<evidence type="ECO:0000256" key="2">
    <source>
        <dbReference type="ARBA" id="ARBA00009347"/>
    </source>
</evidence>
<dbReference type="OrthoDB" id="8876745at2"/>
<dbReference type="InterPro" id="IPR037069">
    <property type="entry name" value="AcylCoA_DH/ox_N_sf"/>
</dbReference>
<evidence type="ECO:0000259" key="7">
    <source>
        <dbReference type="Pfam" id="PF00441"/>
    </source>
</evidence>
<dbReference type="InterPro" id="IPR036250">
    <property type="entry name" value="AcylCo_DH-like_C"/>
</dbReference>
<feature type="domain" description="Acyl-CoA oxidase/dehydrogenase middle" evidence="8">
    <location>
        <begin position="120"/>
        <end position="212"/>
    </location>
</feature>
<dbReference type="Pfam" id="PF02771">
    <property type="entry name" value="Acyl-CoA_dh_N"/>
    <property type="match status" value="1"/>
</dbReference>
<evidence type="ECO:0000256" key="4">
    <source>
        <dbReference type="ARBA" id="ARBA00022827"/>
    </source>
</evidence>
<dbReference type="PROSITE" id="PS00072">
    <property type="entry name" value="ACYL_COA_DH_1"/>
    <property type="match status" value="1"/>
</dbReference>
<evidence type="ECO:0000256" key="5">
    <source>
        <dbReference type="ARBA" id="ARBA00023002"/>
    </source>
</evidence>
<dbReference type="InterPro" id="IPR013786">
    <property type="entry name" value="AcylCoA_DH/ox_N"/>
</dbReference>
<dbReference type="SUPFAM" id="SSF56645">
    <property type="entry name" value="Acyl-CoA dehydrogenase NM domain-like"/>
    <property type="match status" value="1"/>
</dbReference>
<evidence type="ECO:0000313" key="10">
    <source>
        <dbReference type="EMBL" id="SNS69780.1"/>
    </source>
</evidence>
<evidence type="ECO:0000256" key="1">
    <source>
        <dbReference type="ARBA" id="ARBA00001974"/>
    </source>
</evidence>
<keyword evidence="5 6" id="KW-0560">Oxidoreductase</keyword>
<organism evidence="10 11">
    <name type="scientific">Asanoa hainanensis</name>
    <dbReference type="NCBI Taxonomy" id="560556"/>
    <lineage>
        <taxon>Bacteria</taxon>
        <taxon>Bacillati</taxon>
        <taxon>Actinomycetota</taxon>
        <taxon>Actinomycetes</taxon>
        <taxon>Micromonosporales</taxon>
        <taxon>Micromonosporaceae</taxon>
        <taxon>Asanoa</taxon>
    </lineage>
</organism>
<dbReference type="PANTHER" id="PTHR43884:SF22">
    <property type="entry name" value="BLR3437 PROTEIN"/>
    <property type="match status" value="1"/>
</dbReference>
<keyword evidence="11" id="KW-1185">Reference proteome</keyword>
<dbReference type="AlphaFoldDB" id="A0A239GKW5"/>
<evidence type="ECO:0000313" key="11">
    <source>
        <dbReference type="Proteomes" id="UP000198362"/>
    </source>
</evidence>
<keyword evidence="4 6" id="KW-0274">FAD</keyword>
<keyword evidence="3 6" id="KW-0285">Flavoprotein</keyword>
<evidence type="ECO:0000256" key="3">
    <source>
        <dbReference type="ARBA" id="ARBA00022630"/>
    </source>
</evidence>
<dbReference type="Proteomes" id="UP000198362">
    <property type="component" value="Unassembled WGS sequence"/>
</dbReference>
<dbReference type="Gene3D" id="1.20.140.10">
    <property type="entry name" value="Butyryl-CoA Dehydrogenase, subunit A, domain 3"/>
    <property type="match status" value="1"/>
</dbReference>